<comment type="caution">
    <text evidence="4">The sequence shown here is derived from an EMBL/GenBank/DDBJ whole genome shotgun (WGS) entry which is preliminary data.</text>
</comment>
<evidence type="ECO:0000313" key="5">
    <source>
        <dbReference type="Proteomes" id="UP001344632"/>
    </source>
</evidence>
<dbReference type="Proteomes" id="UP001344632">
    <property type="component" value="Unassembled WGS sequence"/>
</dbReference>
<dbReference type="PRINTS" id="PR00455">
    <property type="entry name" value="HTHTETR"/>
</dbReference>
<gene>
    <name evidence="4" type="ORF">P4H66_01105</name>
</gene>
<dbReference type="InterPro" id="IPR001647">
    <property type="entry name" value="HTH_TetR"/>
</dbReference>
<sequence>MENATKNPDGRHLRSQQTRQKLLEAARDIFLQEGFQNTTIKQIIKLANTGYGTAYTHFTGKDDLLIVLMEDVMQKFFDIADISFYPTSKEEARNLILDQVHTFFRIAESERDMMKVFSEAMGLSSDINTKWEQIRHKLIQNITNDISYSQRHGLARLDLKAEIVARQWFYSNEMYQWEIVFNRHEVSLDEIAKTITTMYTDALYL</sequence>
<dbReference type="InterPro" id="IPR050624">
    <property type="entry name" value="HTH-type_Tx_Regulator"/>
</dbReference>
<evidence type="ECO:0000256" key="1">
    <source>
        <dbReference type="ARBA" id="ARBA00023125"/>
    </source>
</evidence>
<dbReference type="Pfam" id="PF00440">
    <property type="entry name" value="TetR_N"/>
    <property type="match status" value="1"/>
</dbReference>
<reference evidence="4 5" key="1">
    <citation type="submission" date="2023-03" db="EMBL/GenBank/DDBJ databases">
        <title>Bacillus Genome Sequencing.</title>
        <authorList>
            <person name="Dunlap C."/>
        </authorList>
    </citation>
    <scope>NUCLEOTIDE SEQUENCE [LARGE SCALE GENOMIC DNA]</scope>
    <source>
        <strain evidence="4 5">BD-525</strain>
    </source>
</reference>
<feature type="domain" description="HTH tetR-type" evidence="3">
    <location>
        <begin position="16"/>
        <end position="76"/>
    </location>
</feature>
<dbReference type="PROSITE" id="PS50977">
    <property type="entry name" value="HTH_TETR_2"/>
    <property type="match status" value="1"/>
</dbReference>
<dbReference type="PANTHER" id="PTHR43479:SF7">
    <property type="entry name" value="TETR-FAMILY TRANSCRIPTIONAL REGULATOR"/>
    <property type="match status" value="1"/>
</dbReference>
<name>A0ABU6GG68_9BACL</name>
<dbReference type="EMBL" id="JARLKZ010000002">
    <property type="protein sequence ID" value="MEC0238468.1"/>
    <property type="molecule type" value="Genomic_DNA"/>
</dbReference>
<dbReference type="RefSeq" id="WP_326085073.1">
    <property type="nucleotide sequence ID" value="NZ_JARLKZ010000002.1"/>
</dbReference>
<organism evidence="4 5">
    <name type="scientific">Paenibacillus dokdonensis</name>
    <dbReference type="NCBI Taxonomy" id="2567944"/>
    <lineage>
        <taxon>Bacteria</taxon>
        <taxon>Bacillati</taxon>
        <taxon>Bacillota</taxon>
        <taxon>Bacilli</taxon>
        <taxon>Bacillales</taxon>
        <taxon>Paenibacillaceae</taxon>
        <taxon>Paenibacillus</taxon>
    </lineage>
</organism>
<keyword evidence="5" id="KW-1185">Reference proteome</keyword>
<evidence type="ECO:0000259" key="3">
    <source>
        <dbReference type="PROSITE" id="PS50977"/>
    </source>
</evidence>
<evidence type="ECO:0000256" key="2">
    <source>
        <dbReference type="PROSITE-ProRule" id="PRU00335"/>
    </source>
</evidence>
<proteinExistence type="predicted"/>
<dbReference type="InterPro" id="IPR009057">
    <property type="entry name" value="Homeodomain-like_sf"/>
</dbReference>
<keyword evidence="1 2" id="KW-0238">DNA-binding</keyword>
<protein>
    <submittedName>
        <fullName evidence="4">TetR/AcrR family transcriptional regulator</fullName>
    </submittedName>
</protein>
<dbReference type="PANTHER" id="PTHR43479">
    <property type="entry name" value="ACREF/ENVCD OPERON REPRESSOR-RELATED"/>
    <property type="match status" value="1"/>
</dbReference>
<dbReference type="SUPFAM" id="SSF48498">
    <property type="entry name" value="Tetracyclin repressor-like, C-terminal domain"/>
    <property type="match status" value="1"/>
</dbReference>
<evidence type="ECO:0000313" key="4">
    <source>
        <dbReference type="EMBL" id="MEC0238468.1"/>
    </source>
</evidence>
<dbReference type="InterPro" id="IPR036271">
    <property type="entry name" value="Tet_transcr_reg_TetR-rel_C_sf"/>
</dbReference>
<accession>A0ABU6GG68</accession>
<dbReference type="Gene3D" id="1.10.10.60">
    <property type="entry name" value="Homeodomain-like"/>
    <property type="match status" value="1"/>
</dbReference>
<dbReference type="SUPFAM" id="SSF46689">
    <property type="entry name" value="Homeodomain-like"/>
    <property type="match status" value="1"/>
</dbReference>
<dbReference type="Gene3D" id="1.10.357.10">
    <property type="entry name" value="Tetracycline Repressor, domain 2"/>
    <property type="match status" value="1"/>
</dbReference>
<feature type="DNA-binding region" description="H-T-H motif" evidence="2">
    <location>
        <begin position="39"/>
        <end position="58"/>
    </location>
</feature>